<dbReference type="Gene3D" id="2.40.70.10">
    <property type="entry name" value="Acid Proteases"/>
    <property type="match status" value="1"/>
</dbReference>
<protein>
    <recommendedName>
        <fullName evidence="2">Peptidase A2 domain-containing protein</fullName>
    </recommendedName>
</protein>
<proteinExistence type="predicted"/>
<dbReference type="STRING" id="1798471.A3A21_02395"/>
<evidence type="ECO:0000313" key="4">
    <source>
        <dbReference type="Proteomes" id="UP000176996"/>
    </source>
</evidence>
<name>A0A1F6BS81_9BACT</name>
<accession>A0A1F6BS81</accession>
<dbReference type="GO" id="GO:0004190">
    <property type="term" value="F:aspartic-type endopeptidase activity"/>
    <property type="evidence" value="ECO:0007669"/>
    <property type="project" value="InterPro"/>
</dbReference>
<reference evidence="3 4" key="1">
    <citation type="journal article" date="2016" name="Nat. Commun.">
        <title>Thousands of microbial genomes shed light on interconnected biogeochemical processes in an aquifer system.</title>
        <authorList>
            <person name="Anantharaman K."/>
            <person name="Brown C.T."/>
            <person name="Hug L.A."/>
            <person name="Sharon I."/>
            <person name="Castelle C.J."/>
            <person name="Probst A.J."/>
            <person name="Thomas B.C."/>
            <person name="Singh A."/>
            <person name="Wilkins M.J."/>
            <person name="Karaoz U."/>
            <person name="Brodie E.L."/>
            <person name="Williams K.H."/>
            <person name="Hubbard S.S."/>
            <person name="Banfield J.F."/>
        </authorList>
    </citation>
    <scope>NUCLEOTIDE SEQUENCE [LARGE SCALE GENOMIC DNA]</scope>
</reference>
<gene>
    <name evidence="3" type="ORF">A3A21_02395</name>
</gene>
<organism evidence="3 4">
    <name type="scientific">Candidatus Jorgensenbacteria bacterium RIFCSPLOWO2_01_FULL_45_25b</name>
    <dbReference type="NCBI Taxonomy" id="1798471"/>
    <lineage>
        <taxon>Bacteria</taxon>
        <taxon>Candidatus Joergenseniibacteriota</taxon>
    </lineage>
</organism>
<dbReference type="CDD" id="cd00303">
    <property type="entry name" value="retropepsin_like"/>
    <property type="match status" value="1"/>
</dbReference>
<feature type="domain" description="Peptidase A2" evidence="2">
    <location>
        <begin position="38"/>
        <end position="115"/>
    </location>
</feature>
<comment type="caution">
    <text evidence="3">The sequence shown here is derived from an EMBL/GenBank/DDBJ whole genome shotgun (WGS) entry which is preliminary data.</text>
</comment>
<dbReference type="GO" id="GO:0006508">
    <property type="term" value="P:proteolysis"/>
    <property type="evidence" value="ECO:0007669"/>
    <property type="project" value="InterPro"/>
</dbReference>
<dbReference type="AlphaFoldDB" id="A0A1F6BS81"/>
<dbReference type="InterPro" id="IPR021109">
    <property type="entry name" value="Peptidase_aspartic_dom_sf"/>
</dbReference>
<keyword evidence="1" id="KW-0378">Hydrolase</keyword>
<dbReference type="InterPro" id="IPR001995">
    <property type="entry name" value="Peptidase_A2_cat"/>
</dbReference>
<evidence type="ECO:0000256" key="1">
    <source>
        <dbReference type="ARBA" id="ARBA00022801"/>
    </source>
</evidence>
<evidence type="ECO:0000259" key="2">
    <source>
        <dbReference type="PROSITE" id="PS50175"/>
    </source>
</evidence>
<dbReference type="EMBL" id="MFKK01000035">
    <property type="protein sequence ID" value="OGG39780.1"/>
    <property type="molecule type" value="Genomic_DNA"/>
</dbReference>
<evidence type="ECO:0000313" key="3">
    <source>
        <dbReference type="EMBL" id="OGG39780.1"/>
    </source>
</evidence>
<sequence length="149" mass="16298">MSVAVFSYGIRFQDDGRLDVFPALDAEILGRGDRGVRAVFVIDSGATTSLIPRGDADLLGISFSAGKKIIVRGVGDSVFFGYVHSLRICFAGQIFRAPFIIADRFDSPHILGREGIFSRFGIMFHEAGRRTAFLNTKTEKRAISSVFSS</sequence>
<dbReference type="PROSITE" id="PS50175">
    <property type="entry name" value="ASP_PROT_RETROV"/>
    <property type="match status" value="1"/>
</dbReference>
<dbReference type="SUPFAM" id="SSF50630">
    <property type="entry name" value="Acid proteases"/>
    <property type="match status" value="1"/>
</dbReference>
<dbReference type="Proteomes" id="UP000176996">
    <property type="component" value="Unassembled WGS sequence"/>
</dbReference>